<evidence type="ECO:0000256" key="4">
    <source>
        <dbReference type="ARBA" id="ARBA00004656"/>
    </source>
</evidence>
<dbReference type="InterPro" id="IPR036322">
    <property type="entry name" value="WD40_repeat_dom_sf"/>
</dbReference>
<feature type="repeat" description="WD" evidence="20">
    <location>
        <begin position="53"/>
        <end position="85"/>
    </location>
</feature>
<keyword evidence="12" id="KW-0995">Kinetochore</keyword>
<dbReference type="GO" id="GO:0051301">
    <property type="term" value="P:cell division"/>
    <property type="evidence" value="ECO:0007669"/>
    <property type="project" value="UniProtKB-KW"/>
</dbReference>
<dbReference type="SMART" id="SM00320">
    <property type="entry name" value="WD40"/>
    <property type="match status" value="6"/>
</dbReference>
<dbReference type="GO" id="GO:1904263">
    <property type="term" value="P:positive regulation of TORC1 signaling"/>
    <property type="evidence" value="ECO:0007669"/>
    <property type="project" value="TreeGrafter"/>
</dbReference>
<evidence type="ECO:0000256" key="16">
    <source>
        <dbReference type="ARBA" id="ARBA00023228"/>
    </source>
</evidence>
<dbReference type="GO" id="GO:0007059">
    <property type="term" value="P:chromosome segregation"/>
    <property type="evidence" value="ECO:0007669"/>
    <property type="project" value="UniProtKB-KW"/>
</dbReference>
<accession>A0A8C4Q4I4</accession>
<dbReference type="SUPFAM" id="SSF50978">
    <property type="entry name" value="WD40 repeat-like"/>
    <property type="match status" value="1"/>
</dbReference>
<evidence type="ECO:0000256" key="2">
    <source>
        <dbReference type="ARBA" id="ARBA00004567"/>
    </source>
</evidence>
<evidence type="ECO:0000256" key="3">
    <source>
        <dbReference type="ARBA" id="ARBA00004629"/>
    </source>
</evidence>
<dbReference type="GO" id="GO:0005765">
    <property type="term" value="C:lysosomal membrane"/>
    <property type="evidence" value="ECO:0007669"/>
    <property type="project" value="UniProtKB-SubCell"/>
</dbReference>
<dbReference type="FunFam" id="2.130.10.10:FF:000063">
    <property type="entry name" value="SEH1 like nucleoporin"/>
    <property type="match status" value="1"/>
</dbReference>
<keyword evidence="8" id="KW-0132">Cell division</keyword>
<comment type="similarity">
    <text evidence="5">Belongs to the WD repeat SEC13 family.</text>
</comment>
<dbReference type="PRINTS" id="PR00320">
    <property type="entry name" value="GPROTEINBRPT"/>
</dbReference>
<evidence type="ECO:0000256" key="1">
    <source>
        <dbReference type="ARBA" id="ARBA00002483"/>
    </source>
</evidence>
<reference evidence="21" key="1">
    <citation type="submission" date="2025-08" db="UniProtKB">
        <authorList>
            <consortium name="Ensembl"/>
        </authorList>
    </citation>
    <scope>IDENTIFICATION</scope>
</reference>
<dbReference type="GO" id="GO:0005198">
    <property type="term" value="F:structural molecule activity"/>
    <property type="evidence" value="ECO:0007669"/>
    <property type="project" value="InterPro"/>
</dbReference>
<protein>
    <submittedName>
        <fullName evidence="21">SEH1-like (S. cerevisiae)</fullName>
    </submittedName>
</protein>
<keyword evidence="11" id="KW-0159">Chromosome partition</keyword>
<evidence type="ECO:0000256" key="20">
    <source>
        <dbReference type="PROSITE-ProRule" id="PRU00221"/>
    </source>
</evidence>
<dbReference type="GO" id="GO:0000776">
    <property type="term" value="C:kinetochore"/>
    <property type="evidence" value="ECO:0007669"/>
    <property type="project" value="UniProtKB-KW"/>
</dbReference>
<organism evidence="21 22">
    <name type="scientific">Eptatretus burgeri</name>
    <name type="common">Inshore hagfish</name>
    <dbReference type="NCBI Taxonomy" id="7764"/>
    <lineage>
        <taxon>Eukaryota</taxon>
        <taxon>Metazoa</taxon>
        <taxon>Chordata</taxon>
        <taxon>Craniata</taxon>
        <taxon>Vertebrata</taxon>
        <taxon>Cyclostomata</taxon>
        <taxon>Myxini</taxon>
        <taxon>Myxiniformes</taxon>
        <taxon>Myxinidae</taxon>
        <taxon>Eptatretinae</taxon>
        <taxon>Eptatretus</taxon>
    </lineage>
</organism>
<reference evidence="21" key="2">
    <citation type="submission" date="2025-09" db="UniProtKB">
        <authorList>
            <consortium name="Ensembl"/>
        </authorList>
    </citation>
    <scope>IDENTIFICATION</scope>
</reference>
<dbReference type="GO" id="GO:0015031">
    <property type="term" value="P:protein transport"/>
    <property type="evidence" value="ECO:0007669"/>
    <property type="project" value="UniProtKB-KW"/>
</dbReference>
<dbReference type="GeneTree" id="ENSGT00940000153393"/>
<evidence type="ECO:0000256" key="12">
    <source>
        <dbReference type="ARBA" id="ARBA00022838"/>
    </source>
</evidence>
<evidence type="ECO:0000256" key="8">
    <source>
        <dbReference type="ARBA" id="ARBA00022618"/>
    </source>
</evidence>
<keyword evidence="18" id="KW-0131">Cell cycle</keyword>
<evidence type="ECO:0000256" key="10">
    <source>
        <dbReference type="ARBA" id="ARBA00022776"/>
    </source>
</evidence>
<dbReference type="AlphaFoldDB" id="A0A8C4Q4I4"/>
<dbReference type="InterPro" id="IPR020472">
    <property type="entry name" value="WD40_PAC1"/>
</dbReference>
<evidence type="ECO:0000256" key="15">
    <source>
        <dbReference type="ARBA" id="ARBA00023132"/>
    </source>
</evidence>
<dbReference type="InterPro" id="IPR015943">
    <property type="entry name" value="WD40/YVTN_repeat-like_dom_sf"/>
</dbReference>
<dbReference type="PANTHER" id="PTHR11024:SF3">
    <property type="entry name" value="NUCLEOPORIN SEH1"/>
    <property type="match status" value="1"/>
</dbReference>
<evidence type="ECO:0000256" key="7">
    <source>
        <dbReference type="ARBA" id="ARBA00022574"/>
    </source>
</evidence>
<dbReference type="Proteomes" id="UP000694388">
    <property type="component" value="Unplaced"/>
</dbReference>
<comment type="function">
    <text evidence="1">Component of the Nup107-160 subcomplex of the nuclear pore complex (NPC). The Nup107-160 subcomplex is required for the assembly of a functional NPC. The Nup107-160 subcomplex is also required for normal kinetochore microtubule attachment, mitotic progression and chromosome segregation. This subunit plays a role in recruitment of the Nup107-160 subcomplex to the kinetochore.</text>
</comment>
<dbReference type="PROSITE" id="PS50294">
    <property type="entry name" value="WD_REPEATS_REGION"/>
    <property type="match status" value="2"/>
</dbReference>
<evidence type="ECO:0000256" key="19">
    <source>
        <dbReference type="ARBA" id="ARBA00023328"/>
    </source>
</evidence>
<keyword evidence="9" id="KW-0677">Repeat</keyword>
<dbReference type="Pfam" id="PF00400">
    <property type="entry name" value="WD40"/>
    <property type="match status" value="3"/>
</dbReference>
<dbReference type="GO" id="GO:0035859">
    <property type="term" value="C:Seh1-associated complex"/>
    <property type="evidence" value="ECO:0007669"/>
    <property type="project" value="TreeGrafter"/>
</dbReference>
<keyword evidence="22" id="KW-1185">Reference proteome</keyword>
<keyword evidence="10" id="KW-0498">Mitosis</keyword>
<keyword evidence="17" id="KW-0539">Nucleus</keyword>
<comment type="subcellular location">
    <subcellularLocation>
        <location evidence="3">Chromosome</location>
        <location evidence="3">Centromere</location>
        <location evidence="3">Kinetochore</location>
    </subcellularLocation>
    <subcellularLocation>
        <location evidence="4">Lysosome membrane</location>
    </subcellularLocation>
    <subcellularLocation>
        <location evidence="2">Nucleus</location>
        <location evidence="2">Nuclear pore complex</location>
    </subcellularLocation>
</comment>
<evidence type="ECO:0000256" key="13">
    <source>
        <dbReference type="ARBA" id="ARBA00022927"/>
    </source>
</evidence>
<evidence type="ECO:0000313" key="22">
    <source>
        <dbReference type="Proteomes" id="UP000694388"/>
    </source>
</evidence>
<dbReference type="InterPro" id="IPR001680">
    <property type="entry name" value="WD40_rpt"/>
</dbReference>
<dbReference type="InterPro" id="IPR037363">
    <property type="entry name" value="Sec13/Seh1_fam"/>
</dbReference>
<dbReference type="GO" id="GO:0034198">
    <property type="term" value="P:cellular response to amino acid starvation"/>
    <property type="evidence" value="ECO:0007669"/>
    <property type="project" value="TreeGrafter"/>
</dbReference>
<evidence type="ECO:0000256" key="11">
    <source>
        <dbReference type="ARBA" id="ARBA00022829"/>
    </source>
</evidence>
<dbReference type="Gene3D" id="2.130.10.10">
    <property type="entry name" value="YVTN repeat-like/Quinoprotein amine dehydrogenase"/>
    <property type="match status" value="1"/>
</dbReference>
<dbReference type="GO" id="GO:0031080">
    <property type="term" value="C:nuclear pore outer ring"/>
    <property type="evidence" value="ECO:0007669"/>
    <property type="project" value="TreeGrafter"/>
</dbReference>
<evidence type="ECO:0000256" key="6">
    <source>
        <dbReference type="ARBA" id="ARBA00022448"/>
    </source>
</evidence>
<keyword evidence="14" id="KW-0811">Translocation</keyword>
<dbReference type="Ensembl" id="ENSEBUT00000010422.1">
    <property type="protein sequence ID" value="ENSEBUP00000009890.1"/>
    <property type="gene ID" value="ENSEBUG00000006311.1"/>
</dbReference>
<evidence type="ECO:0000256" key="18">
    <source>
        <dbReference type="ARBA" id="ARBA00023306"/>
    </source>
</evidence>
<keyword evidence="16" id="KW-0458">Lysosome</keyword>
<dbReference type="PROSITE" id="PS50082">
    <property type="entry name" value="WD_REPEATS_2"/>
    <property type="match status" value="2"/>
</dbReference>
<evidence type="ECO:0000313" key="21">
    <source>
        <dbReference type="Ensembl" id="ENSEBUP00000009890.1"/>
    </source>
</evidence>
<keyword evidence="15" id="KW-0509">mRNA transport</keyword>
<evidence type="ECO:0000256" key="14">
    <source>
        <dbReference type="ARBA" id="ARBA00023010"/>
    </source>
</evidence>
<evidence type="ECO:0000256" key="5">
    <source>
        <dbReference type="ARBA" id="ARBA00010102"/>
    </source>
</evidence>
<keyword evidence="13" id="KW-0653">Protein transport</keyword>
<name>A0A8C4Q4I4_EPTBU</name>
<proteinExistence type="inferred from homology"/>
<evidence type="ECO:0000256" key="17">
    <source>
        <dbReference type="ARBA" id="ARBA00023242"/>
    </source>
</evidence>
<feature type="repeat" description="WD" evidence="20">
    <location>
        <begin position="321"/>
        <end position="353"/>
    </location>
</feature>
<sequence>MSFPLFSSFLSRDKSVTNALAVKWASCTNVYPKPDMCECVGHVCVMYVAHRVSADHKDLIHDVAYDFHGQRLATCSSDQSVKVWDRNENSEWICTASWKTHCGSVWRVTWAHPEFGQVLASCSSDRTAAIWEEVVGESTDRQRTQSHWVKRTTLVDSRTSVTDVRFGPKHLGLVLAACSADGVIRLYEAPDIMELSQWSLQHELSCRLSCSCISWNPSCFRGHPPMLAVGSDDSSISSGGKVQVFEYNENTRKYGRVETLLMVPEPVHDLAFAPNLGRSCHLLAIASRDVRIIQLKPLRREGVLSQPVSPGRFETQQLAQFDGHGAQVWRVAWNATGTVLASSGDDGCVRLWKANYLGNWKCVGVLKGDGSPVQGDGAGSAQTVPGCANTSGGPITPISGFPILNGNHAIRNRLPCTSPYFLPPDDNLRSASRVNAVPLPVPHPLPPLPHPLPHSAGNRIPSHPEHRITRRMSSNIIWSSHDSANQ</sequence>
<keyword evidence="7 20" id="KW-0853">WD repeat</keyword>
<keyword evidence="19" id="KW-0137">Centromere</keyword>
<dbReference type="PANTHER" id="PTHR11024">
    <property type="entry name" value="NUCLEAR PORE COMPLEX PROTEIN SEC13 / SEH1 FAMILY MEMBER"/>
    <property type="match status" value="1"/>
</dbReference>
<evidence type="ECO:0000256" key="9">
    <source>
        <dbReference type="ARBA" id="ARBA00022737"/>
    </source>
</evidence>
<keyword evidence="15" id="KW-0906">Nuclear pore complex</keyword>
<keyword evidence="6" id="KW-0813">Transport</keyword>